<comment type="caution">
    <text evidence="3">The sequence shown here is derived from an EMBL/GenBank/DDBJ whole genome shotgun (WGS) entry which is preliminary data.</text>
</comment>
<protein>
    <submittedName>
        <fullName evidence="3">Esterase/lipase family protein</fullName>
    </submittedName>
</protein>
<feature type="transmembrane region" description="Helical" evidence="1">
    <location>
        <begin position="6"/>
        <end position="26"/>
    </location>
</feature>
<dbReference type="Gene3D" id="3.40.50.1820">
    <property type="entry name" value="alpha/beta hydrolase"/>
    <property type="match status" value="1"/>
</dbReference>
<feature type="domain" description="GPI inositol-deacylase PGAP1-like alpha/beta" evidence="2">
    <location>
        <begin position="102"/>
        <end position="205"/>
    </location>
</feature>
<evidence type="ECO:0000313" key="4">
    <source>
        <dbReference type="Proteomes" id="UP001594351"/>
    </source>
</evidence>
<organism evidence="3 4">
    <name type="scientific">candidate division CSSED10-310 bacterium</name>
    <dbReference type="NCBI Taxonomy" id="2855610"/>
    <lineage>
        <taxon>Bacteria</taxon>
        <taxon>Bacteria division CSSED10-310</taxon>
    </lineage>
</organism>
<dbReference type="Pfam" id="PF07819">
    <property type="entry name" value="PGAP1"/>
    <property type="match status" value="1"/>
</dbReference>
<keyword evidence="4" id="KW-1185">Reference proteome</keyword>
<proteinExistence type="predicted"/>
<accession>A0ABV6YVE2</accession>
<feature type="transmembrane region" description="Helical" evidence="1">
    <location>
        <begin position="54"/>
        <end position="75"/>
    </location>
</feature>
<dbReference type="PANTHER" id="PTHR37946">
    <property type="entry name" value="SLL1969 PROTEIN"/>
    <property type="match status" value="1"/>
</dbReference>
<name>A0ABV6YVE2_UNCC1</name>
<dbReference type="InterPro" id="IPR012908">
    <property type="entry name" value="PGAP1-ab_dom-like"/>
</dbReference>
<keyword evidence="1" id="KW-1133">Transmembrane helix</keyword>
<dbReference type="EMBL" id="JBHPBY010000081">
    <property type="protein sequence ID" value="MFC1850175.1"/>
    <property type="molecule type" value="Genomic_DNA"/>
</dbReference>
<dbReference type="SUPFAM" id="SSF53474">
    <property type="entry name" value="alpha/beta-Hydrolases"/>
    <property type="match status" value="1"/>
</dbReference>
<dbReference type="Proteomes" id="UP001594351">
    <property type="component" value="Unassembled WGS sequence"/>
</dbReference>
<reference evidence="3 4" key="1">
    <citation type="submission" date="2024-09" db="EMBL/GenBank/DDBJ databases">
        <title>Laminarin stimulates single cell rates of sulfate reduction while oxygen inhibits transcriptomic activity in coastal marine sediment.</title>
        <authorList>
            <person name="Lindsay M."/>
            <person name="Orcutt B."/>
            <person name="Emerson D."/>
            <person name="Stepanauskas R."/>
            <person name="D'Angelo T."/>
        </authorList>
    </citation>
    <scope>NUCLEOTIDE SEQUENCE [LARGE SCALE GENOMIC DNA]</scope>
    <source>
        <strain evidence="3">SAG AM-311-K15</strain>
    </source>
</reference>
<evidence type="ECO:0000259" key="2">
    <source>
        <dbReference type="Pfam" id="PF07819"/>
    </source>
</evidence>
<keyword evidence="1" id="KW-0472">Membrane</keyword>
<keyword evidence="1" id="KW-0812">Transmembrane</keyword>
<evidence type="ECO:0000256" key="1">
    <source>
        <dbReference type="SAM" id="Phobius"/>
    </source>
</evidence>
<sequence>MLSGLVILFFVLEFLLSLFLYHLYFLRWSENCRLNDFGEDSAPIYRGISRTVWLFFRELLAYNVMIFFHFFFPVYKVTLKMSYTRNKSCIDNVGSSLNGYSLPILFIHGWGASSSNFLYLASSLMKKGFIHQEFFNYASFRQDIETSARQLSEAVNEVLNKYNCQQLILICHSMGGLVARYYIQALAADQKIGPIITLGSPHSGTRLGYIGFGDAARQMSPSSKFILGLKDIEEKSFKQAFYSLWSPIDAAIIPAFHAQFGKNQYSLCFGHVEMLIRKETVAVIMSILTSGLRSEESRIYKPPPSTTPTEV</sequence>
<dbReference type="PANTHER" id="PTHR37946:SF1">
    <property type="entry name" value="SLL1969 PROTEIN"/>
    <property type="match status" value="1"/>
</dbReference>
<evidence type="ECO:0000313" key="3">
    <source>
        <dbReference type="EMBL" id="MFC1850175.1"/>
    </source>
</evidence>
<gene>
    <name evidence="3" type="ORF">ACFL27_08295</name>
</gene>
<dbReference type="InterPro" id="IPR029058">
    <property type="entry name" value="AB_hydrolase_fold"/>
</dbReference>